<dbReference type="GO" id="GO:0006508">
    <property type="term" value="P:proteolysis"/>
    <property type="evidence" value="ECO:0007669"/>
    <property type="project" value="UniProtKB-KW"/>
</dbReference>
<dbReference type="SUPFAM" id="SSF53187">
    <property type="entry name" value="Zn-dependent exopeptidases"/>
    <property type="match status" value="1"/>
</dbReference>
<evidence type="ECO:0000256" key="11">
    <source>
        <dbReference type="ARBA" id="ARBA00044252"/>
    </source>
</evidence>
<dbReference type="Pfam" id="PF01546">
    <property type="entry name" value="Peptidase_M20"/>
    <property type="match status" value="1"/>
</dbReference>
<dbReference type="PIRSF" id="PIRSF016599">
    <property type="entry name" value="Xaa-His_dipept"/>
    <property type="match status" value="1"/>
</dbReference>
<dbReference type="InterPro" id="IPR002933">
    <property type="entry name" value="Peptidase_M20"/>
</dbReference>
<dbReference type="NCBIfam" id="TIGR01893">
    <property type="entry name" value="aa-his-dipept"/>
    <property type="match status" value="1"/>
</dbReference>
<keyword evidence="4" id="KW-0479">Metal-binding</keyword>
<protein>
    <recommendedName>
        <fullName evidence="13">Cytosol non-specific dipeptidase</fullName>
        <ecNumber evidence="10">3.4.13.18</ecNumber>
    </recommendedName>
    <alternativeName>
        <fullName evidence="16">Aminoacyl-histidine dipeptidase</fullName>
    </alternativeName>
    <alternativeName>
        <fullName evidence="15">Beta-alanyl-histidine dipeptidase</fullName>
    </alternativeName>
    <alternativeName>
        <fullName evidence="14">Carnosinase</fullName>
    </alternativeName>
    <alternativeName>
        <fullName evidence="11">Peptidase D</fullName>
    </alternativeName>
    <alternativeName>
        <fullName evidence="17">Xaa-His dipeptidase</fullName>
    </alternativeName>
</protein>
<evidence type="ECO:0000256" key="9">
    <source>
        <dbReference type="ARBA" id="ARBA00036421"/>
    </source>
</evidence>
<keyword evidence="7" id="KW-0482">Metalloprotease</keyword>
<comment type="cofactor">
    <cofactor evidence="1">
        <name>Co(2+)</name>
        <dbReference type="ChEBI" id="CHEBI:48828"/>
    </cofactor>
</comment>
<organism evidence="19 20">
    <name type="scientific">Fusicatenibacter saccharivorans</name>
    <dbReference type="NCBI Taxonomy" id="1150298"/>
    <lineage>
        <taxon>Bacteria</taxon>
        <taxon>Bacillati</taxon>
        <taxon>Bacillota</taxon>
        <taxon>Clostridia</taxon>
        <taxon>Lachnospirales</taxon>
        <taxon>Lachnospiraceae</taxon>
        <taxon>Fusicatenibacter</taxon>
    </lineage>
</organism>
<dbReference type="GO" id="GO:0005829">
    <property type="term" value="C:cytosol"/>
    <property type="evidence" value="ECO:0007669"/>
    <property type="project" value="TreeGrafter"/>
</dbReference>
<dbReference type="FunFam" id="3.40.630.10:FF:000018">
    <property type="entry name" value="Aminoacyl-histidine dipeptidase PepD"/>
    <property type="match status" value="1"/>
</dbReference>
<evidence type="ECO:0000256" key="7">
    <source>
        <dbReference type="ARBA" id="ARBA00023049"/>
    </source>
</evidence>
<keyword evidence="6" id="KW-0862">Zinc</keyword>
<name>A0A173ZEU6_9FIRM</name>
<comment type="cofactor">
    <cofactor evidence="2">
        <name>Zn(2+)</name>
        <dbReference type="ChEBI" id="CHEBI:29105"/>
    </cofactor>
</comment>
<comment type="catalytic activity">
    <reaction evidence="9">
        <text>Hydrolysis of dipeptides, preferentially hydrophobic dipeptides including prolyl amino acids.</text>
        <dbReference type="EC" id="3.4.13.18"/>
    </reaction>
</comment>
<evidence type="ECO:0000256" key="12">
    <source>
        <dbReference type="ARBA" id="ARBA00061423"/>
    </source>
</evidence>
<comment type="similarity">
    <text evidence="12">Belongs to the peptidase M20C family.</text>
</comment>
<gene>
    <name evidence="19" type="primary">pepD_1</name>
    <name evidence="19" type="ORF">ERS852406_00608</name>
</gene>
<dbReference type="GO" id="GO:0046872">
    <property type="term" value="F:metal ion binding"/>
    <property type="evidence" value="ECO:0007669"/>
    <property type="project" value="UniProtKB-KW"/>
</dbReference>
<dbReference type="AlphaFoldDB" id="A0A173ZEU6"/>
<proteinExistence type="inferred from homology"/>
<evidence type="ECO:0000256" key="4">
    <source>
        <dbReference type="ARBA" id="ARBA00022723"/>
    </source>
</evidence>
<keyword evidence="19" id="KW-0224">Dipeptidase</keyword>
<evidence type="ECO:0000256" key="16">
    <source>
        <dbReference type="ARBA" id="ARBA00077688"/>
    </source>
</evidence>
<keyword evidence="3" id="KW-0645">Protease</keyword>
<evidence type="ECO:0000256" key="13">
    <source>
        <dbReference type="ARBA" id="ARBA00071271"/>
    </source>
</evidence>
<keyword evidence="5 19" id="KW-0378">Hydrolase</keyword>
<evidence type="ECO:0000256" key="6">
    <source>
        <dbReference type="ARBA" id="ARBA00022833"/>
    </source>
</evidence>
<reference evidence="19 20" key="1">
    <citation type="submission" date="2015-09" db="EMBL/GenBank/DDBJ databases">
        <authorList>
            <consortium name="Pathogen Informatics"/>
        </authorList>
    </citation>
    <scope>NUCLEOTIDE SEQUENCE [LARGE SCALE GENOMIC DNA]</scope>
    <source>
        <strain evidence="19 20">2789STDY5608849</strain>
    </source>
</reference>
<evidence type="ECO:0000256" key="14">
    <source>
        <dbReference type="ARBA" id="ARBA00075285"/>
    </source>
</evidence>
<dbReference type="PRINTS" id="PR00934">
    <property type="entry name" value="XHISDIPTASE"/>
</dbReference>
<evidence type="ECO:0000256" key="3">
    <source>
        <dbReference type="ARBA" id="ARBA00022670"/>
    </source>
</evidence>
<dbReference type="InterPro" id="IPR001160">
    <property type="entry name" value="Peptidase_M20C"/>
</dbReference>
<dbReference type="EC" id="3.4.13.18" evidence="10"/>
<dbReference type="InterPro" id="IPR011650">
    <property type="entry name" value="Peptidase_M20_dimer"/>
</dbReference>
<dbReference type="FunFam" id="3.40.630.10:FF:000015">
    <property type="entry name" value="Aminoacyl-histidine dipeptidase PepD"/>
    <property type="match status" value="1"/>
</dbReference>
<evidence type="ECO:0000256" key="15">
    <source>
        <dbReference type="ARBA" id="ARBA00076004"/>
    </source>
</evidence>
<accession>A0A173ZEU6</accession>
<dbReference type="PANTHER" id="PTHR43501:SF1">
    <property type="entry name" value="CYTOSOL NON-SPECIFIC DIPEPTIDASE"/>
    <property type="match status" value="1"/>
</dbReference>
<evidence type="ECO:0000256" key="8">
    <source>
        <dbReference type="ARBA" id="ARBA00023285"/>
    </source>
</evidence>
<dbReference type="GO" id="GO:0070573">
    <property type="term" value="F:metallodipeptidase activity"/>
    <property type="evidence" value="ECO:0007669"/>
    <property type="project" value="TreeGrafter"/>
</dbReference>
<dbReference type="EMBL" id="CYYV01000003">
    <property type="protein sequence ID" value="CUN74922.1"/>
    <property type="molecule type" value="Genomic_DNA"/>
</dbReference>
<dbReference type="RefSeq" id="WP_082424862.1">
    <property type="nucleotide sequence ID" value="NZ_CYYV01000003.1"/>
</dbReference>
<evidence type="ECO:0000313" key="20">
    <source>
        <dbReference type="Proteomes" id="UP000095706"/>
    </source>
</evidence>
<evidence type="ECO:0000256" key="2">
    <source>
        <dbReference type="ARBA" id="ARBA00001947"/>
    </source>
</evidence>
<evidence type="ECO:0000256" key="1">
    <source>
        <dbReference type="ARBA" id="ARBA00001941"/>
    </source>
</evidence>
<evidence type="ECO:0000313" key="19">
    <source>
        <dbReference type="EMBL" id="CUN74922.1"/>
    </source>
</evidence>
<feature type="domain" description="Peptidase M20 dimerisation" evidence="18">
    <location>
        <begin position="206"/>
        <end position="290"/>
    </location>
</feature>
<evidence type="ECO:0000259" key="18">
    <source>
        <dbReference type="Pfam" id="PF07687"/>
    </source>
</evidence>
<dbReference type="CDD" id="cd03890">
    <property type="entry name" value="M20_pepD"/>
    <property type="match status" value="1"/>
</dbReference>
<dbReference type="PANTHER" id="PTHR43501">
    <property type="entry name" value="CYTOSOL NON-SPECIFIC DIPEPTIDASE"/>
    <property type="match status" value="1"/>
</dbReference>
<sequence>MSVLAGLRPERVFYYFEELCRIPHGSGNTKEVSDYLVQFARDHELSWYQDASNNVIIRRPASKGCELAPTVILQGHCDMVCEKKPGSSHDFTKDGLELHIDGDEIYARDTTLGGDDGIAVAYMLAVLESDDLQLPAIEALITTDEEIGLLGAAALNGNELKGRTLLNMDSEEEGILTVSCAGGMTAMMDLPVRRSEVMGEQMEVTISGLAGGHSGTEIHKNRANSNILAGRFLYELAGKMDYALIELEGGLKDNAIPRTTRMLLAIDGGEKEILKEEASRFTENLRREYSGTDDSITVTVEKTGEGAAPALHPVSLQKTVFFLMNLPNGVQKMSGQIPGLVETSLNLGILKLEPDHLHACASVRSSVGSAKEALSDKLEYLIGFLGGEFHVEGAYPAWEYKEDSALRDLMVAEYEAMYGQKPAVEAIHAGLECGLFYEKLSGLDCVSFGPNMKAIHTTEERLSISSVERTYQYLCRVLEQLSKRQA</sequence>
<evidence type="ECO:0000256" key="5">
    <source>
        <dbReference type="ARBA" id="ARBA00022801"/>
    </source>
</evidence>
<evidence type="ECO:0000256" key="10">
    <source>
        <dbReference type="ARBA" id="ARBA00038976"/>
    </source>
</evidence>
<keyword evidence="8" id="KW-0170">Cobalt</keyword>
<dbReference type="Pfam" id="PF07687">
    <property type="entry name" value="M20_dimer"/>
    <property type="match status" value="1"/>
</dbReference>
<dbReference type="Gene3D" id="3.40.630.10">
    <property type="entry name" value="Zn peptidases"/>
    <property type="match status" value="2"/>
</dbReference>
<dbReference type="Proteomes" id="UP000095706">
    <property type="component" value="Unassembled WGS sequence"/>
</dbReference>
<evidence type="ECO:0000256" key="17">
    <source>
        <dbReference type="ARBA" id="ARBA00078074"/>
    </source>
</evidence>